<dbReference type="PANTHER" id="PTHR45228:SF5">
    <property type="entry name" value="CYCLIC DI-GMP PHOSPHODIESTERASE VC_1348-RELATED"/>
    <property type="match status" value="1"/>
</dbReference>
<evidence type="ECO:0000259" key="2">
    <source>
        <dbReference type="PROSITE" id="PS51832"/>
    </source>
</evidence>
<dbReference type="Gene3D" id="1.10.3210.10">
    <property type="entry name" value="Hypothetical protein af1432"/>
    <property type="match status" value="1"/>
</dbReference>
<dbReference type="Pfam" id="PF13487">
    <property type="entry name" value="HD_5"/>
    <property type="match status" value="1"/>
</dbReference>
<feature type="transmembrane region" description="Helical" evidence="1">
    <location>
        <begin position="7"/>
        <end position="30"/>
    </location>
</feature>
<keyword evidence="1" id="KW-1133">Transmembrane helix</keyword>
<dbReference type="PANTHER" id="PTHR45228">
    <property type="entry name" value="CYCLIC DI-GMP PHOSPHODIESTERASE TM_0186-RELATED"/>
    <property type="match status" value="1"/>
</dbReference>
<dbReference type="InterPro" id="IPR037522">
    <property type="entry name" value="HD_GYP_dom"/>
</dbReference>
<dbReference type="PROSITE" id="PS51832">
    <property type="entry name" value="HD_GYP"/>
    <property type="match status" value="1"/>
</dbReference>
<keyword evidence="3" id="KW-0614">Plasmid</keyword>
<keyword evidence="1" id="KW-0472">Membrane</keyword>
<sequence length="289" mass="33009">MTPYPHLFYAAIIFAAIHGGWKTTIFTIFLSSLLTSHVVLPLDVNHQIPQSLSMSFFRDFMFAFVGIGVKSSRSFIVSKYVQASKDQEQMFIQMLKIAELRDPEVTGQHLERTVAYAQILLRDMDMPNKEKELIATCIPFHDIGKISIPDSILLKPGKLTFDEFETIKHHTTIGKQILENLETSIENSHMKEFVAMAKEICHFHHEKVDGTGYPLGLKGDEIPFSAKVTALCDVYDALATERPYKAPYPHEECVRIIKEGRNTHFDSELVDNFLRVEKEFNEISEKLSQ</sequence>
<dbReference type="SUPFAM" id="SSF109604">
    <property type="entry name" value="HD-domain/PDEase-like"/>
    <property type="match status" value="1"/>
</dbReference>
<dbReference type="InterPro" id="IPR003607">
    <property type="entry name" value="HD/PDEase_dom"/>
</dbReference>
<dbReference type="InterPro" id="IPR052020">
    <property type="entry name" value="Cyclic_di-GMP/3'3'-cGAMP_PDE"/>
</dbReference>
<dbReference type="CDD" id="cd00077">
    <property type="entry name" value="HDc"/>
    <property type="match status" value="1"/>
</dbReference>
<dbReference type="AlphaFoldDB" id="W8TQ94"/>
<feature type="domain" description="HD-GYP" evidence="2">
    <location>
        <begin position="83"/>
        <end position="289"/>
    </location>
</feature>
<dbReference type="Proteomes" id="UP000019591">
    <property type="component" value="Plasmid EAL2_808p"/>
</dbReference>
<geneLocation type="plasmid" evidence="3 4">
    <name>EAL2_808p</name>
</geneLocation>
<evidence type="ECO:0000256" key="1">
    <source>
        <dbReference type="SAM" id="Phobius"/>
    </source>
</evidence>
<dbReference type="EMBL" id="CP007453">
    <property type="protein sequence ID" value="AHM58262.1"/>
    <property type="molecule type" value="Genomic_DNA"/>
</dbReference>
<evidence type="ECO:0000313" key="4">
    <source>
        <dbReference type="Proteomes" id="UP000019591"/>
    </source>
</evidence>
<dbReference type="eggNOG" id="COG3437">
    <property type="taxonomic scope" value="Bacteria"/>
</dbReference>
<dbReference type="PATRIC" id="fig|1286171.3.peg.2947"/>
<reference evidence="3 4" key="1">
    <citation type="journal article" date="2014" name="Genome Announc.">
        <title>Complete Genome Sequence of Amino Acid-Utilizing Eubacterium acidaminophilum al-2 (DSM 3953).</title>
        <authorList>
            <person name="Poehlein A."/>
            <person name="Andreesen J.R."/>
            <person name="Daniel R."/>
        </authorList>
    </citation>
    <scope>NUCLEOTIDE SEQUENCE [LARGE SCALE GENOMIC DNA]</scope>
    <source>
        <strain evidence="3 4">DSM 3953</strain>
        <plasmid evidence="4">Plasmid EAL2_808p</plasmid>
    </source>
</reference>
<dbReference type="SMART" id="SM00471">
    <property type="entry name" value="HDc"/>
    <property type="match status" value="1"/>
</dbReference>
<proteinExistence type="predicted"/>
<dbReference type="HOGENOM" id="CLU_000445_92_0_9"/>
<gene>
    <name evidence="3" type="primary">rpfG2</name>
    <name evidence="3" type="ORF">EAL2_808p07590</name>
</gene>
<organism evidence="3 4">
    <name type="scientific">Peptoclostridium acidaminophilum DSM 3953</name>
    <dbReference type="NCBI Taxonomy" id="1286171"/>
    <lineage>
        <taxon>Bacteria</taxon>
        <taxon>Bacillati</taxon>
        <taxon>Bacillota</taxon>
        <taxon>Clostridia</taxon>
        <taxon>Peptostreptococcales</taxon>
        <taxon>Peptoclostridiaceae</taxon>
        <taxon>Peptoclostridium</taxon>
    </lineage>
</organism>
<keyword evidence="4" id="KW-1185">Reference proteome</keyword>
<keyword evidence="1" id="KW-0812">Transmembrane</keyword>
<dbReference type="KEGG" id="eac:EAL2_808p07590"/>
<name>W8TQ94_PEPAC</name>
<accession>W8TQ94</accession>
<protein>
    <submittedName>
        <fullName evidence="3">Response regulator RpfG</fullName>
    </submittedName>
</protein>
<evidence type="ECO:0000313" key="3">
    <source>
        <dbReference type="EMBL" id="AHM58262.1"/>
    </source>
</evidence>